<protein>
    <submittedName>
        <fullName evidence="1">Uncharacterized protein</fullName>
    </submittedName>
</protein>
<sequence length="583" mass="67981">MQKVYKGFLVILINVVFINFSFGQKQSKNAYNQTDFDKNKIFNEVYSFWDKNQSNWFSVSKDSITSPCFVDARKYKGINNYGVTFRSKTYRNFHFIENLSMCFLKVEISKCTYNANNNIVDIEGFVSGNNDWGSNVFIKTKKEKKYIEIFLGEKTDTSRICYLGRTVNKDSVDVKINNKETNEFTALDTFPAFYFKKYAYSKILMAEKQPFKISGKVSKNTLLAFGSSYSEIFDIGAMIYNPEKNNRSKIIKRENYDCVPLITSNKLVADIKKEEAEKKEITYYTYTKNAENYILSRQFGKAKDEYNLLAQKYPVLFARDIHNAVRCAILSRDLKAAFSWSEKLAYKGIDLPYFNAKIFNGLRKNVEWKNFSIKYDSISKAAKAKWNLPLKKELDNLLNEDQAEYGLEKRKSQKVLYETTERVTDKLIDLLKREGFPSEEKIGSLVIKDTVLISFPDFNVLILHAIQKEPKNLKALNELLDKSGNNLEYDQKRNFNNTIGYGSCFRIYKGNLYNSKACSQNNSLEVRKISFKFNNPNGFIMDYGNYVIEANDSKDPKAVDDYYRDNYILVMKLTDDWEFYEKY</sequence>
<organism evidence="1 2">
    <name type="scientific">Flavobacterium johnsoniae</name>
    <name type="common">Cytophaga johnsonae</name>
    <dbReference type="NCBI Taxonomy" id="986"/>
    <lineage>
        <taxon>Bacteria</taxon>
        <taxon>Pseudomonadati</taxon>
        <taxon>Bacteroidota</taxon>
        <taxon>Flavobacteriia</taxon>
        <taxon>Flavobacteriales</taxon>
        <taxon>Flavobacteriaceae</taxon>
        <taxon>Flavobacterium</taxon>
    </lineage>
</organism>
<gene>
    <name evidence="1" type="ORF">BKM63_18245</name>
</gene>
<name>A0A1J7BQ33_FLAJO</name>
<dbReference type="OrthoDB" id="1429559at2"/>
<dbReference type="RefSeq" id="WP_071637999.1">
    <property type="nucleotide sequence ID" value="NZ_MLFK01000009.1"/>
</dbReference>
<keyword evidence="2" id="KW-1185">Reference proteome</keyword>
<dbReference type="Proteomes" id="UP000182826">
    <property type="component" value="Unassembled WGS sequence"/>
</dbReference>
<dbReference type="AlphaFoldDB" id="A0A1J7BQ33"/>
<proteinExistence type="predicted"/>
<reference evidence="1 2" key="1">
    <citation type="submission" date="2016-10" db="EMBL/GenBank/DDBJ databases">
        <title>Draft Genome Sequence of Rhizobacteria Flavobacterium johnsoniae CI04.</title>
        <authorList>
            <person name="Bravo J.I."/>
            <person name="Lozano G.L."/>
            <person name="Handelsman J."/>
        </authorList>
    </citation>
    <scope>NUCLEOTIDE SEQUENCE [LARGE SCALE GENOMIC DNA]</scope>
    <source>
        <strain evidence="1 2">CI04</strain>
    </source>
</reference>
<accession>A0A1J7BQ33</accession>
<dbReference type="EMBL" id="MLFK01000009">
    <property type="protein sequence ID" value="OIV40798.1"/>
    <property type="molecule type" value="Genomic_DNA"/>
</dbReference>
<comment type="caution">
    <text evidence="1">The sequence shown here is derived from an EMBL/GenBank/DDBJ whole genome shotgun (WGS) entry which is preliminary data.</text>
</comment>
<evidence type="ECO:0000313" key="2">
    <source>
        <dbReference type="Proteomes" id="UP000182826"/>
    </source>
</evidence>
<evidence type="ECO:0000313" key="1">
    <source>
        <dbReference type="EMBL" id="OIV40798.1"/>
    </source>
</evidence>